<accession>A0A9Y1IL76</accession>
<organism evidence="1">
    <name type="scientific">Mastomys natalensis cytomegalovirus 1</name>
    <dbReference type="NCBI Taxonomy" id="2973541"/>
    <lineage>
        <taxon>Viruses</taxon>
        <taxon>Duplodnaviria</taxon>
        <taxon>Heunggongvirae</taxon>
        <taxon>Peploviricota</taxon>
        <taxon>Herviviricetes</taxon>
        <taxon>Herpesvirales</taxon>
        <taxon>Orthoherpesviridae</taxon>
        <taxon>Betaherpesvirinae</taxon>
        <taxon>Muromegalovirus</taxon>
    </lineage>
</organism>
<evidence type="ECO:0000313" key="1">
    <source>
        <dbReference type="EMBL" id="WEG68890.1"/>
    </source>
</evidence>
<reference evidence="1" key="2">
    <citation type="submission" date="2023-06" db="EMBL/GenBank/DDBJ databases">
        <title>Isolation and genome sequencing of cytomegaloviruses from Natal multimammate mice (Mastomys natalensis).</title>
        <authorList>
            <person name="Jarvis M.A."/>
            <person name="Davison A.J."/>
        </authorList>
    </citation>
    <scope>NUCLEOTIDE SEQUENCE</scope>
    <source>
        <strain evidence="1">Mnat36</strain>
    </source>
</reference>
<protein>
    <submittedName>
        <fullName evidence="1">Protein m25.2</fullName>
    </submittedName>
</protein>
<dbReference type="EMBL" id="OP429122">
    <property type="protein sequence ID" value="WEG68890.1"/>
    <property type="molecule type" value="Genomic_DNA"/>
</dbReference>
<proteinExistence type="predicted"/>
<name>A0A9Y1IL76_9BETA</name>
<gene>
    <name evidence="1" type="primary">m25.2</name>
</gene>
<sequence>MTSTSAETNSEQAQCAMMTYSETRLLALERAVRMGLLTNYLRIRRGERIPIAFPTMQATRMVLYGPGEVGPAKCDVSALMALNPSVGPLVIIGYLEGWCDAQGDDKCIFLVSPLTAMYLYDPGPYGGLYRLSENMCGFIKRGLLRYDGIYKEVYMKNIFHPRDGVSPLPITERGAINAGGLECLLEWPSNYTFVFGIPDERADDTALLNEEQSGFCVQGHLFVFGHFGPRDCATTERTSTFLGTDGAVYAFHRGALRLLRLAESLQMFYAIGIRRFFKSYRVIPSRAGDDLLFLNPE</sequence>
<reference evidence="1" key="1">
    <citation type="submission" date="2022-09" db="EMBL/GenBank/DDBJ databases">
        <authorList>
            <person name="Vucak M."/>
            <person name="Davison A.J."/>
        </authorList>
    </citation>
    <scope>NUCLEOTIDE SEQUENCE</scope>
    <source>
        <strain evidence="1">Mnat36</strain>
    </source>
</reference>
<dbReference type="EMBL" id="OP429138">
    <property type="protein sequence ID" value="WEG71118.1"/>
    <property type="molecule type" value="Genomic_DNA"/>
</dbReference>